<feature type="chain" id="PRO_5045960500" evidence="1">
    <location>
        <begin position="20"/>
        <end position="124"/>
    </location>
</feature>
<protein>
    <submittedName>
        <fullName evidence="2">Uncharacterized protein</fullName>
    </submittedName>
</protein>
<reference evidence="2 3" key="1">
    <citation type="submission" date="2023-07" db="EMBL/GenBank/DDBJ databases">
        <title>Sorghum-associated microbial communities from plants grown in Nebraska, USA.</title>
        <authorList>
            <person name="Schachtman D."/>
        </authorList>
    </citation>
    <scope>NUCLEOTIDE SEQUENCE [LARGE SCALE GENOMIC DNA]</scope>
    <source>
        <strain evidence="2 3">3262</strain>
    </source>
</reference>
<evidence type="ECO:0000313" key="2">
    <source>
        <dbReference type="EMBL" id="MDR6942683.1"/>
    </source>
</evidence>
<organism evidence="2 3">
    <name type="scientific">Mucilaginibacter pocheonensis</name>
    <dbReference type="NCBI Taxonomy" id="398050"/>
    <lineage>
        <taxon>Bacteria</taxon>
        <taxon>Pseudomonadati</taxon>
        <taxon>Bacteroidota</taxon>
        <taxon>Sphingobacteriia</taxon>
        <taxon>Sphingobacteriales</taxon>
        <taxon>Sphingobacteriaceae</taxon>
        <taxon>Mucilaginibacter</taxon>
    </lineage>
</organism>
<sequence length="124" mass="13748">MKKLWLFILIIGGVTQLKAQQLTVPPLTDKKADNVNYQPFMNNSGNNILIPAPAMPKITKPLITIPGINNLATPQTIDNMPIAKLRSADKMPVIKIGEPNTRYTMLIKRYGKANSDSLLKVVRP</sequence>
<keyword evidence="1" id="KW-0732">Signal</keyword>
<feature type="signal peptide" evidence="1">
    <location>
        <begin position="1"/>
        <end position="19"/>
    </location>
</feature>
<proteinExistence type="predicted"/>
<dbReference type="RefSeq" id="WP_310096119.1">
    <property type="nucleotide sequence ID" value="NZ_JAVDUU010000002.1"/>
</dbReference>
<evidence type="ECO:0000313" key="3">
    <source>
        <dbReference type="Proteomes" id="UP001247620"/>
    </source>
</evidence>
<accession>A0ABU1TBE9</accession>
<keyword evidence="3" id="KW-1185">Reference proteome</keyword>
<dbReference type="EMBL" id="JAVDUU010000002">
    <property type="protein sequence ID" value="MDR6942683.1"/>
    <property type="molecule type" value="Genomic_DNA"/>
</dbReference>
<dbReference type="Proteomes" id="UP001247620">
    <property type="component" value="Unassembled WGS sequence"/>
</dbReference>
<gene>
    <name evidence="2" type="ORF">J2W55_002525</name>
</gene>
<evidence type="ECO:0000256" key="1">
    <source>
        <dbReference type="SAM" id="SignalP"/>
    </source>
</evidence>
<comment type="caution">
    <text evidence="2">The sequence shown here is derived from an EMBL/GenBank/DDBJ whole genome shotgun (WGS) entry which is preliminary data.</text>
</comment>
<name>A0ABU1TBE9_9SPHI</name>